<name>A0ABU3NW68_9FIRM</name>
<dbReference type="RefSeq" id="WP_413779191.1">
    <property type="nucleotide sequence ID" value="NZ_JAUOZS010000001.1"/>
</dbReference>
<gene>
    <name evidence="1" type="ORF">Q4T40_05295</name>
</gene>
<sequence>MGEKGQEIAMWQELKAKLAENPGIAVFMMTYLGEQMANALFSCDFNIKDLEILAWLLGGRYGMNQLLGSPIPALDQWKQRGGLNNGTGAPVRKV</sequence>
<dbReference type="Proteomes" id="UP001254848">
    <property type="component" value="Unassembled WGS sequence"/>
</dbReference>
<proteinExistence type="predicted"/>
<reference evidence="1 2" key="1">
    <citation type="submission" date="2023-07" db="EMBL/GenBank/DDBJ databases">
        <title>The novel representative of Negativicutes class, Anaeroselena agilis gen. nov. sp. nov.</title>
        <authorList>
            <person name="Prokofeva M.I."/>
            <person name="Elcheninov A.G."/>
            <person name="Klyukina A."/>
            <person name="Kublanov I.V."/>
            <person name="Frolov E.N."/>
            <person name="Podosokorskaya O.A."/>
        </authorList>
    </citation>
    <scope>NUCLEOTIDE SEQUENCE [LARGE SCALE GENOMIC DNA]</scope>
    <source>
        <strain evidence="1 2">4137-cl</strain>
    </source>
</reference>
<evidence type="ECO:0000313" key="2">
    <source>
        <dbReference type="Proteomes" id="UP001254848"/>
    </source>
</evidence>
<comment type="caution">
    <text evidence="1">The sequence shown here is derived from an EMBL/GenBank/DDBJ whole genome shotgun (WGS) entry which is preliminary data.</text>
</comment>
<keyword evidence="2" id="KW-1185">Reference proteome</keyword>
<accession>A0ABU3NW68</accession>
<dbReference type="EMBL" id="JAUOZS010000001">
    <property type="protein sequence ID" value="MDT8900655.1"/>
    <property type="molecule type" value="Genomic_DNA"/>
</dbReference>
<organism evidence="1 2">
    <name type="scientific">Anaeroselena agilis</name>
    <dbReference type="NCBI Taxonomy" id="3063788"/>
    <lineage>
        <taxon>Bacteria</taxon>
        <taxon>Bacillati</taxon>
        <taxon>Bacillota</taxon>
        <taxon>Negativicutes</taxon>
        <taxon>Acetonemataceae</taxon>
        <taxon>Anaeroselena</taxon>
    </lineage>
</organism>
<evidence type="ECO:0000313" key="1">
    <source>
        <dbReference type="EMBL" id="MDT8900655.1"/>
    </source>
</evidence>
<protein>
    <submittedName>
        <fullName evidence="1">Uncharacterized protein</fullName>
    </submittedName>
</protein>